<keyword evidence="2" id="KW-1185">Reference proteome</keyword>
<dbReference type="Proteomes" id="UP000283077">
    <property type="component" value="Unassembled WGS sequence"/>
</dbReference>
<dbReference type="InterPro" id="IPR010710">
    <property type="entry name" value="DUF1289"/>
</dbReference>
<dbReference type="OrthoDB" id="8911262at2"/>
<dbReference type="RefSeq" id="WP_127699159.1">
    <property type="nucleotide sequence ID" value="NZ_SACS01000011.1"/>
</dbReference>
<dbReference type="AlphaFoldDB" id="A0A437QRL2"/>
<evidence type="ECO:0000313" key="1">
    <source>
        <dbReference type="EMBL" id="RVU37143.1"/>
    </source>
</evidence>
<name>A0A437QRL2_9GAMM</name>
<dbReference type="Pfam" id="PF06945">
    <property type="entry name" value="DUF1289"/>
    <property type="match status" value="1"/>
</dbReference>
<gene>
    <name evidence="1" type="ORF">EOE67_11130</name>
</gene>
<evidence type="ECO:0000313" key="2">
    <source>
        <dbReference type="Proteomes" id="UP000283077"/>
    </source>
</evidence>
<dbReference type="EMBL" id="SACS01000011">
    <property type="protein sequence ID" value="RVU37143.1"/>
    <property type="molecule type" value="Genomic_DNA"/>
</dbReference>
<comment type="caution">
    <text evidence="1">The sequence shown here is derived from an EMBL/GenBank/DDBJ whole genome shotgun (WGS) entry which is preliminary data.</text>
</comment>
<dbReference type="PANTHER" id="PTHR35175:SF2">
    <property type="entry name" value="DUF1289 DOMAIN-CONTAINING PROTEIN"/>
    <property type="match status" value="1"/>
</dbReference>
<organism evidence="1 2">
    <name type="scientific">Rheinheimera riviphila</name>
    <dbReference type="NCBI Taxonomy" id="1834037"/>
    <lineage>
        <taxon>Bacteria</taxon>
        <taxon>Pseudomonadati</taxon>
        <taxon>Pseudomonadota</taxon>
        <taxon>Gammaproteobacteria</taxon>
        <taxon>Chromatiales</taxon>
        <taxon>Chromatiaceae</taxon>
        <taxon>Rheinheimera</taxon>
    </lineage>
</organism>
<sequence>MDSPCIASCKLNSDKICIGCYRLIEEIVDWNKRTDAEQLQIINQLAERKALVDAQAHLPTSAITQSEWQAAKARLALARKMRLE</sequence>
<reference evidence="1 2" key="1">
    <citation type="submission" date="2019-01" db="EMBL/GenBank/DDBJ databases">
        <authorList>
            <person name="Chen W.-M."/>
        </authorList>
    </citation>
    <scope>NUCLEOTIDE SEQUENCE [LARGE SCALE GENOMIC DNA]</scope>
    <source>
        <strain evidence="1 2">KYPC3</strain>
    </source>
</reference>
<accession>A0A437QRL2</accession>
<dbReference type="PANTHER" id="PTHR35175">
    <property type="entry name" value="DUF1289 DOMAIN-CONTAINING PROTEIN"/>
    <property type="match status" value="1"/>
</dbReference>
<protein>
    <submittedName>
        <fullName evidence="1">DUF1289 domain-containing protein</fullName>
    </submittedName>
</protein>
<proteinExistence type="predicted"/>